<keyword evidence="1" id="KW-1133">Transmembrane helix</keyword>
<evidence type="ECO:0000313" key="3">
    <source>
        <dbReference type="EMBL" id="MEW9308213.1"/>
    </source>
</evidence>
<dbReference type="Proteomes" id="UP001555786">
    <property type="component" value="Unassembled WGS sequence"/>
</dbReference>
<dbReference type="InterPro" id="IPR050879">
    <property type="entry name" value="Acyltransferase_3"/>
</dbReference>
<feature type="transmembrane region" description="Helical" evidence="1">
    <location>
        <begin position="237"/>
        <end position="253"/>
    </location>
</feature>
<keyword evidence="3" id="KW-0808">Transferase</keyword>
<name>A0ABV3PSS9_9HYPH</name>
<dbReference type="InterPro" id="IPR002656">
    <property type="entry name" value="Acyl_transf_3_dom"/>
</dbReference>
<feature type="transmembrane region" description="Helical" evidence="1">
    <location>
        <begin position="92"/>
        <end position="112"/>
    </location>
</feature>
<keyword evidence="1" id="KW-0472">Membrane</keyword>
<proteinExistence type="predicted"/>
<evidence type="ECO:0000256" key="1">
    <source>
        <dbReference type="SAM" id="Phobius"/>
    </source>
</evidence>
<feature type="transmembrane region" description="Helical" evidence="1">
    <location>
        <begin position="52"/>
        <end position="72"/>
    </location>
</feature>
<dbReference type="EMBL" id="JBFNQD010000008">
    <property type="protein sequence ID" value="MEW9308213.1"/>
    <property type="molecule type" value="Genomic_DNA"/>
</dbReference>
<evidence type="ECO:0000259" key="2">
    <source>
        <dbReference type="Pfam" id="PF01757"/>
    </source>
</evidence>
<dbReference type="EC" id="2.3.-.-" evidence="3"/>
<keyword evidence="4" id="KW-1185">Reference proteome</keyword>
<comment type="caution">
    <text evidence="3">The sequence shown here is derived from an EMBL/GenBank/DDBJ whole genome shotgun (WGS) entry which is preliminary data.</text>
</comment>
<feature type="transmembrane region" description="Helical" evidence="1">
    <location>
        <begin position="296"/>
        <end position="315"/>
    </location>
</feature>
<dbReference type="Pfam" id="PF01757">
    <property type="entry name" value="Acyl_transf_3"/>
    <property type="match status" value="1"/>
</dbReference>
<feature type="transmembrane region" description="Helical" evidence="1">
    <location>
        <begin position="118"/>
        <end position="137"/>
    </location>
</feature>
<feature type="transmembrane region" description="Helical" evidence="1">
    <location>
        <begin position="327"/>
        <end position="344"/>
    </location>
</feature>
<dbReference type="RefSeq" id="WP_311944427.1">
    <property type="nucleotide sequence ID" value="NZ_JAVSCS010000051.1"/>
</dbReference>
<feature type="transmembrane region" description="Helical" evidence="1">
    <location>
        <begin position="177"/>
        <end position="195"/>
    </location>
</feature>
<evidence type="ECO:0000313" key="4">
    <source>
        <dbReference type="Proteomes" id="UP001555786"/>
    </source>
</evidence>
<dbReference type="PANTHER" id="PTHR23028:SF134">
    <property type="entry name" value="PUTATIVE (AFU_ORTHOLOGUE AFUA_4G08520)-RELATED"/>
    <property type="match status" value="1"/>
</dbReference>
<feature type="domain" description="Acyltransferase 3" evidence="2">
    <location>
        <begin position="22"/>
        <end position="340"/>
    </location>
</feature>
<protein>
    <submittedName>
        <fullName evidence="3">Acyltransferase</fullName>
        <ecNumber evidence="3">2.3.-.-</ecNumber>
    </submittedName>
</protein>
<sequence length="369" mass="40149">MTKPQALCSGEQEAGRSPQHLASLDGLRGFAALSVLIFHLGHWFGIPGLASNASLAVDLFFCLSGFVLSLAYCKRRQSLSFSGFMRARLIRLMPLIVLGLVVSALYVGLRSGHLEGEVPFAALTLALLLGLVNLPYLDAPGAIGGPQVFPLNGPQYSLFLELVVNAFWWATRRVSQLPLAIALFLGCLAILPFTGLGGDTTDTLWRGFPRVGASFFAGVAVFHLLDRLPGWLGGPRLFWTLAAGMAVLFYLPFEVPLWMQLVWIALLAPLLILAGARTALQGRIATWSSLSGDLSYPVYCLHYPLFCWINGLYRLRFGEQNAGIEGPAVIVIVCVASFVLLKLYDEPLRRALAEGVRRWTYRPASSAGA</sequence>
<keyword evidence="3" id="KW-0012">Acyltransferase</keyword>
<dbReference type="GO" id="GO:0016746">
    <property type="term" value="F:acyltransferase activity"/>
    <property type="evidence" value="ECO:0007669"/>
    <property type="project" value="UniProtKB-KW"/>
</dbReference>
<reference evidence="3 4" key="1">
    <citation type="submission" date="2024-07" db="EMBL/GenBank/DDBJ databases">
        <title>Description of Labrys sedimenti sp. nov., isolated from a diclofenac-degrading enrichment culture.</title>
        <authorList>
            <person name="Tancsics A."/>
            <person name="Csepanyi A."/>
        </authorList>
    </citation>
    <scope>NUCLEOTIDE SEQUENCE [LARGE SCALE GENOMIC DNA]</scope>
    <source>
        <strain evidence="3 4">LMG 23578</strain>
    </source>
</reference>
<feature type="transmembrane region" description="Helical" evidence="1">
    <location>
        <begin position="259"/>
        <end position="276"/>
    </location>
</feature>
<organism evidence="3 4">
    <name type="scientific">Labrys neptuniae</name>
    <dbReference type="NCBI Taxonomy" id="376174"/>
    <lineage>
        <taxon>Bacteria</taxon>
        <taxon>Pseudomonadati</taxon>
        <taxon>Pseudomonadota</taxon>
        <taxon>Alphaproteobacteria</taxon>
        <taxon>Hyphomicrobiales</taxon>
        <taxon>Xanthobacteraceae</taxon>
        <taxon>Labrys</taxon>
    </lineage>
</organism>
<gene>
    <name evidence="3" type="ORF">ABXS05_21845</name>
</gene>
<dbReference type="PANTHER" id="PTHR23028">
    <property type="entry name" value="ACETYLTRANSFERASE"/>
    <property type="match status" value="1"/>
</dbReference>
<accession>A0ABV3PSS9</accession>
<feature type="transmembrane region" description="Helical" evidence="1">
    <location>
        <begin position="207"/>
        <end position="225"/>
    </location>
</feature>
<keyword evidence="1" id="KW-0812">Transmembrane</keyword>